<accession>A0A9P7VIC5</accession>
<comment type="caution">
    <text evidence="1">The sequence shown here is derived from an EMBL/GenBank/DDBJ whole genome shotgun (WGS) entry which is preliminary data.</text>
</comment>
<keyword evidence="2" id="KW-1185">Reference proteome</keyword>
<gene>
    <name evidence="1" type="ORF">BT62DRAFT_1011930</name>
</gene>
<protein>
    <submittedName>
        <fullName evidence="1">Uncharacterized protein</fullName>
    </submittedName>
</protein>
<organism evidence="1 2">
    <name type="scientific">Guyanagaster necrorhizus</name>
    <dbReference type="NCBI Taxonomy" id="856835"/>
    <lineage>
        <taxon>Eukaryota</taxon>
        <taxon>Fungi</taxon>
        <taxon>Dikarya</taxon>
        <taxon>Basidiomycota</taxon>
        <taxon>Agaricomycotina</taxon>
        <taxon>Agaricomycetes</taxon>
        <taxon>Agaricomycetidae</taxon>
        <taxon>Agaricales</taxon>
        <taxon>Marasmiineae</taxon>
        <taxon>Physalacriaceae</taxon>
        <taxon>Guyanagaster</taxon>
    </lineage>
</organism>
<reference evidence="1" key="1">
    <citation type="submission" date="2020-11" db="EMBL/GenBank/DDBJ databases">
        <title>Adaptations for nitrogen fixation in a non-lichenized fungal sporocarp promotes dispersal by wood-feeding termites.</title>
        <authorList>
            <consortium name="DOE Joint Genome Institute"/>
            <person name="Koch R.A."/>
            <person name="Yoon G."/>
            <person name="Arayal U."/>
            <person name="Lail K."/>
            <person name="Amirebrahimi M."/>
            <person name="Labutti K."/>
            <person name="Lipzen A."/>
            <person name="Riley R."/>
            <person name="Barry K."/>
            <person name="Henrissat B."/>
            <person name="Grigoriev I.V."/>
            <person name="Herr J.R."/>
            <person name="Aime M.C."/>
        </authorList>
    </citation>
    <scope>NUCLEOTIDE SEQUENCE</scope>
    <source>
        <strain evidence="1">MCA 3950</strain>
    </source>
</reference>
<proteinExistence type="predicted"/>
<dbReference type="Proteomes" id="UP000812287">
    <property type="component" value="Unassembled WGS sequence"/>
</dbReference>
<dbReference type="AlphaFoldDB" id="A0A9P7VIC5"/>
<evidence type="ECO:0000313" key="1">
    <source>
        <dbReference type="EMBL" id="KAG7441128.1"/>
    </source>
</evidence>
<dbReference type="EMBL" id="MU250563">
    <property type="protein sequence ID" value="KAG7441128.1"/>
    <property type="molecule type" value="Genomic_DNA"/>
</dbReference>
<dbReference type="GeneID" id="66100128"/>
<name>A0A9P7VIC5_9AGAR</name>
<dbReference type="RefSeq" id="XP_043034628.1">
    <property type="nucleotide sequence ID" value="XM_043177841.1"/>
</dbReference>
<evidence type="ECO:0000313" key="2">
    <source>
        <dbReference type="Proteomes" id="UP000812287"/>
    </source>
</evidence>
<sequence length="127" mass="14522">MGFRVVAPTMLGYGDTNKPVDPSEYTTKKFSWVKFLTERIEGAGFVATMALLCEDCAALRRTIWYRSKGRCFEKVLTVKRVNLGVKGIFQFGMIINGQERSGFNLRRYIPLIYKDSGLLSQRILLEQ</sequence>